<proteinExistence type="predicted"/>
<evidence type="ECO:0000313" key="2">
    <source>
        <dbReference type="Proteomes" id="UP000035762"/>
    </source>
</evidence>
<dbReference type="EMBL" id="CCAZ020000002">
    <property type="protein sequence ID" value="CEG09808.1"/>
    <property type="molecule type" value="Genomic_DNA"/>
</dbReference>
<sequence length="155" mass="16871">MSSADPIHIDVYDAALNETVFPALPRGFPNRGPVGLEVRHRERQAQVCAPEYTLLADVSEGVAEMKAKTGREQGSVKIVRALGQYREYFEPVGWSVRAGVGLSAQAAKGPPVRAGRAPCGVKVQPSGYPDYFPQSLPNPQPAYCYPDDALPEFRE</sequence>
<keyword evidence="2" id="KW-1185">Reference proteome</keyword>
<gene>
    <name evidence="1" type="ORF">BN961_03240</name>
</gene>
<organism evidence="1 2">
    <name type="scientific">Afipia felis</name>
    <name type="common">Cat scratch disease bacillus</name>
    <dbReference type="NCBI Taxonomy" id="1035"/>
    <lineage>
        <taxon>Bacteria</taxon>
        <taxon>Pseudomonadati</taxon>
        <taxon>Pseudomonadota</taxon>
        <taxon>Alphaproteobacteria</taxon>
        <taxon>Hyphomicrobiales</taxon>
        <taxon>Nitrobacteraceae</taxon>
        <taxon>Afipia</taxon>
    </lineage>
</organism>
<comment type="caution">
    <text evidence="1">The sequence shown here is derived from an EMBL/GenBank/DDBJ whole genome shotgun (WGS) entry which is preliminary data.</text>
</comment>
<name>A0A090N8A7_AFIFE</name>
<reference evidence="1 2" key="1">
    <citation type="journal article" date="2014" name="Genome Announc.">
        <title>Genome Sequence of Afipia felis Strain 76713, Isolated in Hospital Water Using an Amoeba Co-Culture Procedure.</title>
        <authorList>
            <person name="Benamar S."/>
            <person name="La Scola B."/>
            <person name="Croce O."/>
        </authorList>
    </citation>
    <scope>NUCLEOTIDE SEQUENCE [LARGE SCALE GENOMIC DNA]</scope>
    <source>
        <strain evidence="1 2">76713</strain>
    </source>
</reference>
<dbReference type="Proteomes" id="UP000035762">
    <property type="component" value="Unassembled WGS sequence"/>
</dbReference>
<accession>A0A090N8A7</accession>
<dbReference type="AlphaFoldDB" id="A0A090N8A7"/>
<evidence type="ECO:0000313" key="1">
    <source>
        <dbReference type="EMBL" id="CEG09808.1"/>
    </source>
</evidence>
<protein>
    <submittedName>
        <fullName evidence="1">Uncharacterized protein</fullName>
    </submittedName>
</protein>